<sequence length="210" mass="23327">MHSSDWRPLSVYLAAANHDFNLMIVLICESILSDLGCNVDLPPLVVHPGKLSIPLSSLQLSAGSVGLRAFHCSASSYYHKIIVIIPGSDLQRDAGPFLEEFHQCVTFGFLQRSMAGAALHHPQPHPHVSPAPCHAHRHLRHNLHHHRQPGEHVFGTYPEHPVCHRRSSPQDYPQSQDQVPHDHSGHCANLRCMLDTLLRDHGYLHLSGAG</sequence>
<comment type="caution">
    <text evidence="2">The sequence shown here is derived from an EMBL/GenBank/DDBJ whole genome shotgun (WGS) entry which is preliminary data.</text>
</comment>
<reference evidence="2 3" key="1">
    <citation type="submission" date="2021-06" db="EMBL/GenBank/DDBJ databases">
        <title>Caerostris extrusa draft genome.</title>
        <authorList>
            <person name="Kono N."/>
            <person name="Arakawa K."/>
        </authorList>
    </citation>
    <scope>NUCLEOTIDE SEQUENCE [LARGE SCALE GENOMIC DNA]</scope>
</reference>
<evidence type="ECO:0000256" key="1">
    <source>
        <dbReference type="SAM" id="MobiDB-lite"/>
    </source>
</evidence>
<accession>A0AAV4MLF3</accession>
<name>A0AAV4MLF3_CAEEX</name>
<keyword evidence="3" id="KW-1185">Reference proteome</keyword>
<evidence type="ECO:0000313" key="3">
    <source>
        <dbReference type="Proteomes" id="UP001054945"/>
    </source>
</evidence>
<dbReference type="Proteomes" id="UP001054945">
    <property type="component" value="Unassembled WGS sequence"/>
</dbReference>
<gene>
    <name evidence="2" type="ORF">CEXT_619291</name>
</gene>
<dbReference type="EMBL" id="BPLR01002378">
    <property type="protein sequence ID" value="GIX73150.1"/>
    <property type="molecule type" value="Genomic_DNA"/>
</dbReference>
<evidence type="ECO:0000313" key="2">
    <source>
        <dbReference type="EMBL" id="GIX73150.1"/>
    </source>
</evidence>
<organism evidence="2 3">
    <name type="scientific">Caerostris extrusa</name>
    <name type="common">Bark spider</name>
    <name type="synonym">Caerostris bankana</name>
    <dbReference type="NCBI Taxonomy" id="172846"/>
    <lineage>
        <taxon>Eukaryota</taxon>
        <taxon>Metazoa</taxon>
        <taxon>Ecdysozoa</taxon>
        <taxon>Arthropoda</taxon>
        <taxon>Chelicerata</taxon>
        <taxon>Arachnida</taxon>
        <taxon>Araneae</taxon>
        <taxon>Araneomorphae</taxon>
        <taxon>Entelegynae</taxon>
        <taxon>Araneoidea</taxon>
        <taxon>Araneidae</taxon>
        <taxon>Caerostris</taxon>
    </lineage>
</organism>
<feature type="compositionally biased region" description="Low complexity" evidence="1">
    <location>
        <begin position="169"/>
        <end position="178"/>
    </location>
</feature>
<dbReference type="AlphaFoldDB" id="A0AAV4MLF3"/>
<proteinExistence type="predicted"/>
<protein>
    <submittedName>
        <fullName evidence="2">Uncharacterized protein</fullName>
    </submittedName>
</protein>
<feature type="region of interest" description="Disordered" evidence="1">
    <location>
        <begin position="160"/>
        <end position="181"/>
    </location>
</feature>